<dbReference type="GO" id="GO:0009247">
    <property type="term" value="P:glycolipid biosynthetic process"/>
    <property type="evidence" value="ECO:0007669"/>
    <property type="project" value="UniProtKB-ARBA"/>
</dbReference>
<evidence type="ECO:0000256" key="5">
    <source>
        <dbReference type="ARBA" id="ARBA00023136"/>
    </source>
</evidence>
<keyword evidence="6" id="KW-0012">Acyltransferase</keyword>
<dbReference type="AlphaFoldDB" id="A0A1M6VF45"/>
<keyword evidence="8" id="KW-1185">Reference proteome</keyword>
<evidence type="ECO:0000256" key="2">
    <source>
        <dbReference type="ARBA" id="ARBA00022475"/>
    </source>
</evidence>
<accession>A0A1M6VF45</accession>
<dbReference type="InterPro" id="IPR004960">
    <property type="entry name" value="LipA_acyltrans"/>
</dbReference>
<gene>
    <name evidence="7" type="ORF">SAMN02745216_04095</name>
</gene>
<organism evidence="7 8">
    <name type="scientific">Desulfatibacillum alkenivorans DSM 16219</name>
    <dbReference type="NCBI Taxonomy" id="1121393"/>
    <lineage>
        <taxon>Bacteria</taxon>
        <taxon>Pseudomonadati</taxon>
        <taxon>Thermodesulfobacteriota</taxon>
        <taxon>Desulfobacteria</taxon>
        <taxon>Desulfobacterales</taxon>
        <taxon>Desulfatibacillaceae</taxon>
        <taxon>Desulfatibacillum</taxon>
    </lineage>
</organism>
<dbReference type="STRING" id="1121393.SAMN02745216_04095"/>
<proteinExistence type="predicted"/>
<sequence>MKEREFHPAIDNLIYTLIKILVRFLALMPRPWIKPVSRALGRLWFKLDKRHRDIALDNLSHAYGKEKSPDEIRQIGQDTFIHLASVMLELPHLFKLDSTNLKSFVQFSGLDHVYKALREDKSLVFLTAHYGNWELMAISAAQRMGIPIHVMVRPLDLAPADRVLTEMRSYTGNVVLDKDKSANAVAGLLKNKKAVGILLDQNASWYEGVYVPFYGRICCTNKGLAIFAIRHGATVIPAFSRKQPDGLYEVEFQPALTLIRTGNIGKDVEANTAMFNKVMEDAIRKDPTQWLWVHRRWRIKDIPERARKKMGGLPQL</sequence>
<dbReference type="PANTHER" id="PTHR30606:SF10">
    <property type="entry name" value="PHOSPHATIDYLINOSITOL MANNOSIDE ACYLTRANSFERASE"/>
    <property type="match status" value="1"/>
</dbReference>
<name>A0A1M6VF45_9BACT</name>
<evidence type="ECO:0000256" key="6">
    <source>
        <dbReference type="ARBA" id="ARBA00023315"/>
    </source>
</evidence>
<dbReference type="CDD" id="cd07984">
    <property type="entry name" value="LPLAT_LABLAT-like"/>
    <property type="match status" value="1"/>
</dbReference>
<evidence type="ECO:0000313" key="7">
    <source>
        <dbReference type="EMBL" id="SHK80112.1"/>
    </source>
</evidence>
<keyword evidence="5" id="KW-0472">Membrane</keyword>
<comment type="subcellular location">
    <subcellularLocation>
        <location evidence="1">Cell inner membrane</location>
    </subcellularLocation>
</comment>
<keyword evidence="2" id="KW-1003">Cell membrane</keyword>
<dbReference type="OrthoDB" id="9803456at2"/>
<evidence type="ECO:0000256" key="4">
    <source>
        <dbReference type="ARBA" id="ARBA00022679"/>
    </source>
</evidence>
<reference evidence="8" key="1">
    <citation type="submission" date="2016-11" db="EMBL/GenBank/DDBJ databases">
        <authorList>
            <person name="Varghese N."/>
            <person name="Submissions S."/>
        </authorList>
    </citation>
    <scope>NUCLEOTIDE SEQUENCE [LARGE SCALE GENOMIC DNA]</scope>
    <source>
        <strain evidence="8">DSM 16219</strain>
    </source>
</reference>
<dbReference type="GO" id="GO:0005886">
    <property type="term" value="C:plasma membrane"/>
    <property type="evidence" value="ECO:0007669"/>
    <property type="project" value="UniProtKB-SubCell"/>
</dbReference>
<evidence type="ECO:0000256" key="1">
    <source>
        <dbReference type="ARBA" id="ARBA00004533"/>
    </source>
</evidence>
<dbReference type="PIRSF" id="PIRSF026649">
    <property type="entry name" value="MsbB"/>
    <property type="match status" value="1"/>
</dbReference>
<evidence type="ECO:0000256" key="3">
    <source>
        <dbReference type="ARBA" id="ARBA00022519"/>
    </source>
</evidence>
<dbReference type="Pfam" id="PF03279">
    <property type="entry name" value="Lip_A_acyltrans"/>
    <property type="match status" value="1"/>
</dbReference>
<evidence type="ECO:0000313" key="8">
    <source>
        <dbReference type="Proteomes" id="UP000183994"/>
    </source>
</evidence>
<dbReference type="RefSeq" id="WP_073478123.1">
    <property type="nucleotide sequence ID" value="NZ_FQZU01000034.1"/>
</dbReference>
<dbReference type="GO" id="GO:0016746">
    <property type="term" value="F:acyltransferase activity"/>
    <property type="evidence" value="ECO:0007669"/>
    <property type="project" value="UniProtKB-KW"/>
</dbReference>
<keyword evidence="4 7" id="KW-0808">Transferase</keyword>
<dbReference type="PANTHER" id="PTHR30606">
    <property type="entry name" value="LIPID A BIOSYNTHESIS LAUROYL ACYLTRANSFERASE"/>
    <property type="match status" value="1"/>
</dbReference>
<dbReference type="EMBL" id="FQZU01000034">
    <property type="protein sequence ID" value="SHK80112.1"/>
    <property type="molecule type" value="Genomic_DNA"/>
</dbReference>
<dbReference type="Proteomes" id="UP000183994">
    <property type="component" value="Unassembled WGS sequence"/>
</dbReference>
<keyword evidence="3" id="KW-0997">Cell inner membrane</keyword>
<protein>
    <submittedName>
        <fullName evidence="7">KDO2-lipid IV(A) lauroyltransferase</fullName>
    </submittedName>
</protein>